<evidence type="ECO:0000259" key="3">
    <source>
        <dbReference type="PROSITE" id="PS50851"/>
    </source>
</evidence>
<name>A0A1I5KUJ7_9BACT</name>
<dbReference type="PROSITE" id="PS50851">
    <property type="entry name" value="CHEW"/>
    <property type="match status" value="1"/>
</dbReference>
<dbReference type="PROSITE" id="PS50110">
    <property type="entry name" value="RESPONSE_REGULATORY"/>
    <property type="match status" value="1"/>
</dbReference>
<accession>A0A1I5KUJ7</accession>
<feature type="modified residue" description="4-aspartylphosphate" evidence="1">
    <location>
        <position position="243"/>
    </location>
</feature>
<feature type="domain" description="Response regulatory" evidence="2">
    <location>
        <begin position="191"/>
        <end position="310"/>
    </location>
</feature>
<dbReference type="PANTHER" id="PTHR47233:SF3">
    <property type="entry name" value="CHEMOTAXIS PROTEIN CHEV"/>
    <property type="match status" value="1"/>
</dbReference>
<dbReference type="PANTHER" id="PTHR47233">
    <property type="entry name" value="CHEMOTAXIS PROTEIN CHEV"/>
    <property type="match status" value="1"/>
</dbReference>
<dbReference type="AlphaFoldDB" id="A0A1I5KUJ7"/>
<dbReference type="STRING" id="223786.SAMN05216234_10194"/>
<evidence type="ECO:0000313" key="5">
    <source>
        <dbReference type="Proteomes" id="UP000199227"/>
    </source>
</evidence>
<dbReference type="CDD" id="cd00156">
    <property type="entry name" value="REC"/>
    <property type="match status" value="1"/>
</dbReference>
<dbReference type="GO" id="GO:0006935">
    <property type="term" value="P:chemotaxis"/>
    <property type="evidence" value="ECO:0007669"/>
    <property type="project" value="InterPro"/>
</dbReference>
<dbReference type="RefSeq" id="WP_092909844.1">
    <property type="nucleotide sequence ID" value="NZ_CP136592.1"/>
</dbReference>
<dbReference type="InterPro" id="IPR011006">
    <property type="entry name" value="CheY-like_superfamily"/>
</dbReference>
<keyword evidence="5" id="KW-1185">Reference proteome</keyword>
<dbReference type="Proteomes" id="UP000199227">
    <property type="component" value="Unassembled WGS sequence"/>
</dbReference>
<dbReference type="InterPro" id="IPR001789">
    <property type="entry name" value="Sig_transdc_resp-reg_receiver"/>
</dbReference>
<dbReference type="GO" id="GO:0000160">
    <property type="term" value="P:phosphorelay signal transduction system"/>
    <property type="evidence" value="ECO:0007669"/>
    <property type="project" value="InterPro"/>
</dbReference>
<dbReference type="OrthoDB" id="9806105at2"/>
<dbReference type="Gene3D" id="2.40.50.180">
    <property type="entry name" value="CheA-289, Domain 4"/>
    <property type="match status" value="1"/>
</dbReference>
<dbReference type="SMART" id="SM00448">
    <property type="entry name" value="REC"/>
    <property type="match status" value="1"/>
</dbReference>
<evidence type="ECO:0000259" key="2">
    <source>
        <dbReference type="PROSITE" id="PS50110"/>
    </source>
</evidence>
<dbReference type="SUPFAM" id="SSF50341">
    <property type="entry name" value="CheW-like"/>
    <property type="match status" value="1"/>
</dbReference>
<organism evidence="4 5">
    <name type="scientific">Hydrogenimonas thermophila</name>
    <dbReference type="NCBI Taxonomy" id="223786"/>
    <lineage>
        <taxon>Bacteria</taxon>
        <taxon>Pseudomonadati</taxon>
        <taxon>Campylobacterota</taxon>
        <taxon>Epsilonproteobacteria</taxon>
        <taxon>Campylobacterales</taxon>
        <taxon>Hydrogenimonadaceae</taxon>
        <taxon>Hydrogenimonas</taxon>
    </lineage>
</organism>
<dbReference type="EMBL" id="FOXB01000001">
    <property type="protein sequence ID" value="SFO88608.1"/>
    <property type="molecule type" value="Genomic_DNA"/>
</dbReference>
<protein>
    <submittedName>
        <fullName evidence="4">Two-component system, chemotaxis family, response regulator CheV</fullName>
    </submittedName>
</protein>
<gene>
    <name evidence="4" type="ORF">SAMN05216234_10194</name>
</gene>
<dbReference type="Pfam" id="PF00072">
    <property type="entry name" value="Response_reg"/>
    <property type="match status" value="1"/>
</dbReference>
<keyword evidence="1" id="KW-0597">Phosphoprotein</keyword>
<dbReference type="CDD" id="cd00588">
    <property type="entry name" value="CheW_like"/>
    <property type="match status" value="1"/>
</dbReference>
<reference evidence="4 5" key="1">
    <citation type="submission" date="2016-10" db="EMBL/GenBank/DDBJ databases">
        <authorList>
            <person name="de Groot N.N."/>
        </authorList>
    </citation>
    <scope>NUCLEOTIDE SEQUENCE [LARGE SCALE GENOMIC DNA]</scope>
    <source>
        <strain evidence="4 5">EP1-55-1</strain>
    </source>
</reference>
<dbReference type="Pfam" id="PF01584">
    <property type="entry name" value="CheW"/>
    <property type="match status" value="1"/>
</dbReference>
<dbReference type="SUPFAM" id="SSF52172">
    <property type="entry name" value="CheY-like"/>
    <property type="match status" value="1"/>
</dbReference>
<proteinExistence type="predicted"/>
<dbReference type="InterPro" id="IPR036061">
    <property type="entry name" value="CheW-like_dom_sf"/>
</dbReference>
<dbReference type="SMART" id="SM00260">
    <property type="entry name" value="CheW"/>
    <property type="match status" value="1"/>
</dbReference>
<dbReference type="Gene3D" id="2.30.30.40">
    <property type="entry name" value="SH3 Domains"/>
    <property type="match status" value="1"/>
</dbReference>
<dbReference type="Gene3D" id="3.40.50.2300">
    <property type="match status" value="1"/>
</dbReference>
<evidence type="ECO:0000313" key="4">
    <source>
        <dbReference type="EMBL" id="SFO88608.1"/>
    </source>
</evidence>
<dbReference type="InterPro" id="IPR002545">
    <property type="entry name" value="CheW-lke_dom"/>
</dbReference>
<feature type="domain" description="CheW-like" evidence="3">
    <location>
        <begin position="23"/>
        <end position="166"/>
    </location>
</feature>
<evidence type="ECO:0000256" key="1">
    <source>
        <dbReference type="PROSITE-ProRule" id="PRU00169"/>
    </source>
</evidence>
<sequence length="311" mass="35174">MFNNENYIQKNVDYITKSYLRNVMQLAIFHTGGNKIYAINISKIQTFLIKESIEITKTPSANGLVNGVINLRGEYITIVNLDRWIGDNDIDEDVYKIIIVCNYNERKIGILVKDIIKIEEKNSSDLKLPSGNDPKISYVTEIETDDGVNKTCIIFDAEKLLSDINVAKEKGTTIYDIGTMAKLPPIHSDKYLLVAEDSTTVIDKLNELFSSIGIKYEIFENGQLLIDRLETMLPSEIGLIVTDIEMPVKNGYQVIKYIKENPVYKDLPVLSLTSMTNIGVNDKVLSLGAIALINKADIKTLYKYIKQYLEQ</sequence>